<protein>
    <submittedName>
        <fullName evidence="1">Uncharacterized protein</fullName>
    </submittedName>
</protein>
<proteinExistence type="predicted"/>
<keyword evidence="2" id="KW-1185">Reference proteome</keyword>
<dbReference type="Proteomes" id="UP001645038">
    <property type="component" value="Unassembled WGS sequence"/>
</dbReference>
<name>A0ABR9G2F2_9GAMM</name>
<reference evidence="1 2" key="1">
    <citation type="submission" date="2020-07" db="EMBL/GenBank/DDBJ databases">
        <title>Halophilic bacteria isolated from french cheeses.</title>
        <authorList>
            <person name="Kothe C.I."/>
            <person name="Farah-Kraiem B."/>
            <person name="Renault P."/>
            <person name="Dridi B."/>
        </authorList>
    </citation>
    <scope>NUCLEOTIDE SEQUENCE [LARGE SCALE GENOMIC DNA]</scope>
    <source>
        <strain evidence="1 2">FME20</strain>
    </source>
</reference>
<evidence type="ECO:0000313" key="2">
    <source>
        <dbReference type="Proteomes" id="UP001645038"/>
    </source>
</evidence>
<dbReference type="RefSeq" id="WP_192539527.1">
    <property type="nucleotide sequence ID" value="NZ_RRZB01000059.1"/>
</dbReference>
<accession>A0ABR9G2F2</accession>
<dbReference type="EMBL" id="RRZB01000059">
    <property type="protein sequence ID" value="MBE0465087.1"/>
    <property type="molecule type" value="Genomic_DNA"/>
</dbReference>
<organism evidence="1 2">
    <name type="scientific">Halomonas colorata</name>
    <dbReference type="NCBI Taxonomy" id="2742615"/>
    <lineage>
        <taxon>Bacteria</taxon>
        <taxon>Pseudomonadati</taxon>
        <taxon>Pseudomonadota</taxon>
        <taxon>Gammaproteobacteria</taxon>
        <taxon>Oceanospirillales</taxon>
        <taxon>Halomonadaceae</taxon>
        <taxon>Halomonas</taxon>
    </lineage>
</organism>
<evidence type="ECO:0000313" key="1">
    <source>
        <dbReference type="EMBL" id="MBE0465087.1"/>
    </source>
</evidence>
<comment type="caution">
    <text evidence="1">The sequence shown here is derived from an EMBL/GenBank/DDBJ whole genome shotgun (WGS) entry which is preliminary data.</text>
</comment>
<sequence length="66" mass="7841">MRPDEHERVALELEKVIRDTQTTIDQAEAHGLDKIMHDDYDRLLDILDRSIKRQREHTLAMLKDDS</sequence>
<gene>
    <name evidence="1" type="ORF">EI547_16760</name>
</gene>